<dbReference type="SUPFAM" id="SSF48452">
    <property type="entry name" value="TPR-like"/>
    <property type="match status" value="1"/>
</dbReference>
<comment type="similarity">
    <text evidence="2 12">Belongs to the FIS1 family.</text>
</comment>
<dbReference type="Proteomes" id="UP000284842">
    <property type="component" value="Unassembled WGS sequence"/>
</dbReference>
<evidence type="ECO:0000256" key="7">
    <source>
        <dbReference type="ARBA" id="ARBA00022803"/>
    </source>
</evidence>
<dbReference type="PIRSF" id="PIRSF008835">
    <property type="entry name" value="TPR_repeat_11_Fis1"/>
    <property type="match status" value="1"/>
</dbReference>
<dbReference type="GO" id="GO:0016559">
    <property type="term" value="P:peroxisome fission"/>
    <property type="evidence" value="ECO:0007669"/>
    <property type="project" value="TreeGrafter"/>
</dbReference>
<dbReference type="STRING" id="181874.A0A409V9E5"/>
<reference evidence="14 15" key="1">
    <citation type="journal article" date="2018" name="Evol. Lett.">
        <title>Horizontal gene cluster transfer increased hallucinogenic mushroom diversity.</title>
        <authorList>
            <person name="Reynolds H.T."/>
            <person name="Vijayakumar V."/>
            <person name="Gluck-Thaler E."/>
            <person name="Korotkin H.B."/>
            <person name="Matheny P.B."/>
            <person name="Slot J.C."/>
        </authorList>
    </citation>
    <scope>NUCLEOTIDE SEQUENCE [LARGE SCALE GENOMIC DNA]</scope>
    <source>
        <strain evidence="14 15">2629</strain>
    </source>
</reference>
<dbReference type="FunCoup" id="A0A409V9E5">
    <property type="interactions" value="211"/>
</dbReference>
<dbReference type="Gene3D" id="1.25.40.10">
    <property type="entry name" value="Tetratricopeptide repeat domain"/>
    <property type="match status" value="1"/>
</dbReference>
<evidence type="ECO:0000256" key="3">
    <source>
        <dbReference type="ARBA" id="ARBA00014314"/>
    </source>
</evidence>
<comment type="domain">
    <text evidence="12">The C-terminus is required for mitochondrial localization, while the N-terminus is necessary for mitochondrial fission.</text>
</comment>
<dbReference type="InterPro" id="IPR033745">
    <property type="entry name" value="Fis1_cytosol"/>
</dbReference>
<dbReference type="AlphaFoldDB" id="A0A409V9E5"/>
<keyword evidence="9 12" id="KW-0496">Mitochondrion</keyword>
<evidence type="ECO:0000256" key="8">
    <source>
        <dbReference type="ARBA" id="ARBA00022989"/>
    </source>
</evidence>
<dbReference type="InterPro" id="IPR016543">
    <property type="entry name" value="Fis1"/>
</dbReference>
<dbReference type="EMBL" id="NHTK01006126">
    <property type="protein sequence ID" value="PPQ63316.1"/>
    <property type="molecule type" value="Genomic_DNA"/>
</dbReference>
<protein>
    <recommendedName>
        <fullName evidence="3 12">Mitochondrial fission 1 protein</fullName>
    </recommendedName>
</protein>
<keyword evidence="6 12" id="KW-1000">Mitochondrion outer membrane</keyword>
<dbReference type="OrthoDB" id="421154at2759"/>
<evidence type="ECO:0000256" key="13">
    <source>
        <dbReference type="SAM" id="Phobius"/>
    </source>
</evidence>
<comment type="caution">
    <text evidence="14">The sequence shown here is derived from an EMBL/GenBank/DDBJ whole genome shotgun (WGS) entry which is preliminary data.</text>
</comment>
<dbReference type="Pfam" id="PF14852">
    <property type="entry name" value="Fis1_TPR_N"/>
    <property type="match status" value="1"/>
</dbReference>
<dbReference type="PANTHER" id="PTHR13247:SF0">
    <property type="entry name" value="MITOCHONDRIAL FISSION 1 PROTEIN"/>
    <property type="match status" value="1"/>
</dbReference>
<dbReference type="GO" id="GO:0000422">
    <property type="term" value="P:autophagy of mitochondrion"/>
    <property type="evidence" value="ECO:0007669"/>
    <property type="project" value="TreeGrafter"/>
</dbReference>
<dbReference type="InterPro" id="IPR028058">
    <property type="entry name" value="Fis1_TPR_N"/>
</dbReference>
<dbReference type="CDD" id="cd12212">
    <property type="entry name" value="Fis1"/>
    <property type="match status" value="1"/>
</dbReference>
<organism evidence="14 15">
    <name type="scientific">Panaeolus cyanescens</name>
    <dbReference type="NCBI Taxonomy" id="181874"/>
    <lineage>
        <taxon>Eukaryota</taxon>
        <taxon>Fungi</taxon>
        <taxon>Dikarya</taxon>
        <taxon>Basidiomycota</taxon>
        <taxon>Agaricomycotina</taxon>
        <taxon>Agaricomycetes</taxon>
        <taxon>Agaricomycetidae</taxon>
        <taxon>Agaricales</taxon>
        <taxon>Agaricineae</taxon>
        <taxon>Galeropsidaceae</taxon>
        <taxon>Panaeolus</taxon>
    </lineage>
</organism>
<dbReference type="InterPro" id="IPR011990">
    <property type="entry name" value="TPR-like_helical_dom_sf"/>
</dbReference>
<comment type="function">
    <text evidence="11">Has a role in mitochondrial fission. Has a role in outer membrane fission but not matrix separation.</text>
</comment>
<dbReference type="Pfam" id="PF14853">
    <property type="entry name" value="Fis1_TPR_C"/>
    <property type="match status" value="1"/>
</dbReference>
<gene>
    <name evidence="14" type="ORF">CVT24_006761</name>
</gene>
<comment type="subcellular location">
    <subcellularLocation>
        <location evidence="1">Mitochondrion outer membrane</location>
        <topology evidence="1">Single-pass membrane protein</topology>
    </subcellularLocation>
</comment>
<name>A0A409V9E5_9AGAR</name>
<sequence length="155" mass="17526">MPTEVPYAADAEMSLTYDELEVLRLQYQKELGQNHVTIQTKFNYAWGLVKSPIREHQVEGVRLLQEIYRAEPARRRECLYYLALGHYKMSNFEEAKRFNALLLEKEPTNLQSQSLGQLIDKGIAREGYIGMAIAGGAAALGTLVLAGLIRRAARK</sequence>
<proteinExistence type="inferred from homology"/>
<dbReference type="FunFam" id="1.25.40.10:FF:000179">
    <property type="entry name" value="Mitochondrial fission 1 protein"/>
    <property type="match status" value="1"/>
</dbReference>
<evidence type="ECO:0000256" key="4">
    <source>
        <dbReference type="ARBA" id="ARBA00022692"/>
    </source>
</evidence>
<feature type="transmembrane region" description="Helical" evidence="13">
    <location>
        <begin position="128"/>
        <end position="149"/>
    </location>
</feature>
<keyword evidence="5" id="KW-0677">Repeat</keyword>
<accession>A0A409V9E5</accession>
<dbReference type="InterPro" id="IPR028061">
    <property type="entry name" value="Fis1_TPR_C"/>
</dbReference>
<evidence type="ECO:0000256" key="10">
    <source>
        <dbReference type="ARBA" id="ARBA00023136"/>
    </source>
</evidence>
<dbReference type="GO" id="GO:0000266">
    <property type="term" value="P:mitochondrial fission"/>
    <property type="evidence" value="ECO:0007669"/>
    <property type="project" value="UniProtKB-UniRule"/>
</dbReference>
<keyword evidence="7" id="KW-0802">TPR repeat</keyword>
<evidence type="ECO:0000256" key="12">
    <source>
        <dbReference type="PIRNR" id="PIRNR008835"/>
    </source>
</evidence>
<evidence type="ECO:0000313" key="15">
    <source>
        <dbReference type="Proteomes" id="UP000284842"/>
    </source>
</evidence>
<evidence type="ECO:0000313" key="14">
    <source>
        <dbReference type="EMBL" id="PPQ63316.1"/>
    </source>
</evidence>
<evidence type="ECO:0000256" key="9">
    <source>
        <dbReference type="ARBA" id="ARBA00023128"/>
    </source>
</evidence>
<keyword evidence="15" id="KW-1185">Reference proteome</keyword>
<keyword evidence="10 12" id="KW-0472">Membrane</keyword>
<dbReference type="GO" id="GO:0005741">
    <property type="term" value="C:mitochondrial outer membrane"/>
    <property type="evidence" value="ECO:0007669"/>
    <property type="project" value="UniProtKB-SubCell"/>
</dbReference>
<evidence type="ECO:0000256" key="2">
    <source>
        <dbReference type="ARBA" id="ARBA00008937"/>
    </source>
</evidence>
<keyword evidence="4 13" id="KW-0812">Transmembrane</keyword>
<keyword evidence="8 13" id="KW-1133">Transmembrane helix</keyword>
<evidence type="ECO:0000256" key="11">
    <source>
        <dbReference type="ARBA" id="ARBA00025016"/>
    </source>
</evidence>
<evidence type="ECO:0000256" key="1">
    <source>
        <dbReference type="ARBA" id="ARBA00004572"/>
    </source>
</evidence>
<dbReference type="InParanoid" id="A0A409V9E5"/>
<evidence type="ECO:0000256" key="6">
    <source>
        <dbReference type="ARBA" id="ARBA00022787"/>
    </source>
</evidence>
<dbReference type="PANTHER" id="PTHR13247">
    <property type="entry name" value="TETRATRICOPEPTIDE REPEAT PROTEIN 11 TPR REPEAT PROTEIN 11"/>
    <property type="match status" value="1"/>
</dbReference>
<dbReference type="GO" id="GO:0005778">
    <property type="term" value="C:peroxisomal membrane"/>
    <property type="evidence" value="ECO:0007669"/>
    <property type="project" value="TreeGrafter"/>
</dbReference>
<evidence type="ECO:0000256" key="5">
    <source>
        <dbReference type="ARBA" id="ARBA00022737"/>
    </source>
</evidence>